<gene>
    <name evidence="2" type="ORF">THAOC_36305</name>
</gene>
<feature type="non-terminal residue" evidence="2">
    <location>
        <position position="1"/>
    </location>
</feature>
<comment type="caution">
    <text evidence="2">The sequence shown here is derived from an EMBL/GenBank/DDBJ whole genome shotgun (WGS) entry which is preliminary data.</text>
</comment>
<dbReference type="AlphaFoldDB" id="K0QZJ6"/>
<dbReference type="EMBL" id="AGNL01048780">
    <property type="protein sequence ID" value="EJK45098.1"/>
    <property type="molecule type" value="Genomic_DNA"/>
</dbReference>
<proteinExistence type="predicted"/>
<protein>
    <submittedName>
        <fullName evidence="2">Uncharacterized protein</fullName>
    </submittedName>
</protein>
<reference evidence="2 3" key="1">
    <citation type="journal article" date="2012" name="Genome Biol.">
        <title>Genome and low-iron response of an oceanic diatom adapted to chronic iron limitation.</title>
        <authorList>
            <person name="Lommer M."/>
            <person name="Specht M."/>
            <person name="Roy A.S."/>
            <person name="Kraemer L."/>
            <person name="Andreson R."/>
            <person name="Gutowska M.A."/>
            <person name="Wolf J."/>
            <person name="Bergner S.V."/>
            <person name="Schilhabel M.B."/>
            <person name="Klostermeier U.C."/>
            <person name="Beiko R.G."/>
            <person name="Rosenstiel P."/>
            <person name="Hippler M."/>
            <person name="Laroche J."/>
        </authorList>
    </citation>
    <scope>NUCLEOTIDE SEQUENCE [LARGE SCALE GENOMIC DNA]</scope>
    <source>
        <strain evidence="2 3">CCMP1005</strain>
    </source>
</reference>
<feature type="region of interest" description="Disordered" evidence="1">
    <location>
        <begin position="104"/>
        <end position="136"/>
    </location>
</feature>
<feature type="compositionally biased region" description="Acidic residues" evidence="1">
    <location>
        <begin position="21"/>
        <end position="46"/>
    </location>
</feature>
<evidence type="ECO:0000313" key="3">
    <source>
        <dbReference type="Proteomes" id="UP000266841"/>
    </source>
</evidence>
<organism evidence="2 3">
    <name type="scientific">Thalassiosira oceanica</name>
    <name type="common">Marine diatom</name>
    <dbReference type="NCBI Taxonomy" id="159749"/>
    <lineage>
        <taxon>Eukaryota</taxon>
        <taxon>Sar</taxon>
        <taxon>Stramenopiles</taxon>
        <taxon>Ochrophyta</taxon>
        <taxon>Bacillariophyta</taxon>
        <taxon>Coscinodiscophyceae</taxon>
        <taxon>Thalassiosirophycidae</taxon>
        <taxon>Thalassiosirales</taxon>
        <taxon>Thalassiosiraceae</taxon>
        <taxon>Thalassiosira</taxon>
    </lineage>
</organism>
<feature type="region of interest" description="Disordered" evidence="1">
    <location>
        <begin position="1"/>
        <end position="59"/>
    </location>
</feature>
<accession>K0QZJ6</accession>
<evidence type="ECO:0000313" key="2">
    <source>
        <dbReference type="EMBL" id="EJK45098.1"/>
    </source>
</evidence>
<dbReference type="Proteomes" id="UP000266841">
    <property type="component" value="Unassembled WGS sequence"/>
</dbReference>
<sequence length="191" mass="21266">AVAAEEASGRTDFDCGSDGGFDIDPEGASEPETNIEYDGEEEESSIDDGGFGGGDGYYSEEGTRPEFAVQLYGNSYQISCLKSTWTSGRLPLVRYRIARPRGEATVSFPRRNTQQDRNRRKSLRQQRPWRDQSHQPLHAAAAIPLPPSPPPPPPLFHHSVPPVHAVTRRCLYRRAARRLHLGKAFRQSTPP</sequence>
<evidence type="ECO:0000256" key="1">
    <source>
        <dbReference type="SAM" id="MobiDB-lite"/>
    </source>
</evidence>
<name>K0QZJ6_THAOC</name>
<keyword evidence="3" id="KW-1185">Reference proteome</keyword>